<accession>A0ABW6AP20</accession>
<comment type="caution">
    <text evidence="2">The sequence shown here is derived from an EMBL/GenBank/DDBJ whole genome shotgun (WGS) entry which is preliminary data.</text>
</comment>
<gene>
    <name evidence="2" type="ORF">ACFS25_21050</name>
</gene>
<feature type="transmembrane region" description="Helical" evidence="1">
    <location>
        <begin position="6"/>
        <end position="28"/>
    </location>
</feature>
<sequence>MKTVFITCIVLGTIINLPVFSMLVRELVGSSAFLKRFTAYWHKTGKKDALAVSIIIIAFFATLKVFCWLHAHGFNNISR</sequence>
<keyword evidence="1" id="KW-0472">Membrane</keyword>
<reference evidence="3" key="1">
    <citation type="journal article" date="2019" name="Int. J. Syst. Evol. Microbiol.">
        <title>The Global Catalogue of Microorganisms (GCM) 10K type strain sequencing project: providing services to taxonomists for standard genome sequencing and annotation.</title>
        <authorList>
            <consortium name="The Broad Institute Genomics Platform"/>
            <consortium name="The Broad Institute Genome Sequencing Center for Infectious Disease"/>
            <person name="Wu L."/>
            <person name="Ma J."/>
        </authorList>
    </citation>
    <scope>NUCLEOTIDE SEQUENCE [LARGE SCALE GENOMIC DNA]</scope>
    <source>
        <strain evidence="3">KCTC 52490</strain>
    </source>
</reference>
<evidence type="ECO:0000256" key="1">
    <source>
        <dbReference type="SAM" id="Phobius"/>
    </source>
</evidence>
<evidence type="ECO:0000313" key="2">
    <source>
        <dbReference type="EMBL" id="MFD2936282.1"/>
    </source>
</evidence>
<dbReference type="RefSeq" id="WP_381504944.1">
    <property type="nucleotide sequence ID" value="NZ_JBHUOM010000023.1"/>
</dbReference>
<proteinExistence type="predicted"/>
<protein>
    <submittedName>
        <fullName evidence="2">Uncharacterized protein</fullName>
    </submittedName>
</protein>
<name>A0ABW6AP20_9BACT</name>
<evidence type="ECO:0000313" key="3">
    <source>
        <dbReference type="Proteomes" id="UP001597512"/>
    </source>
</evidence>
<keyword evidence="1" id="KW-1133">Transmembrane helix</keyword>
<dbReference type="Proteomes" id="UP001597512">
    <property type="component" value="Unassembled WGS sequence"/>
</dbReference>
<keyword evidence="3" id="KW-1185">Reference proteome</keyword>
<dbReference type="EMBL" id="JBHUOM010000023">
    <property type="protein sequence ID" value="MFD2936282.1"/>
    <property type="molecule type" value="Genomic_DNA"/>
</dbReference>
<organism evidence="2 3">
    <name type="scientific">Spirosoma flavum</name>
    <dbReference type="NCBI Taxonomy" id="2048557"/>
    <lineage>
        <taxon>Bacteria</taxon>
        <taxon>Pseudomonadati</taxon>
        <taxon>Bacteroidota</taxon>
        <taxon>Cytophagia</taxon>
        <taxon>Cytophagales</taxon>
        <taxon>Cytophagaceae</taxon>
        <taxon>Spirosoma</taxon>
    </lineage>
</organism>
<keyword evidence="1" id="KW-0812">Transmembrane</keyword>
<feature type="transmembrane region" description="Helical" evidence="1">
    <location>
        <begin position="49"/>
        <end position="71"/>
    </location>
</feature>